<evidence type="ECO:0000256" key="6">
    <source>
        <dbReference type="ARBA" id="ARBA00023146"/>
    </source>
</evidence>
<comment type="caution">
    <text evidence="12">The sequence shown here is derived from an EMBL/GenBank/DDBJ whole genome shotgun (WGS) entry which is preliminary data.</text>
</comment>
<dbReference type="SMART" id="SM00836">
    <property type="entry name" value="DALR_1"/>
    <property type="match status" value="1"/>
</dbReference>
<dbReference type="FunFam" id="1.10.730.10:FF:000006">
    <property type="entry name" value="Arginyl-tRNA synthetase 2, mitochondrial"/>
    <property type="match status" value="1"/>
</dbReference>
<dbReference type="GO" id="GO:0006420">
    <property type="term" value="P:arginyl-tRNA aminoacylation"/>
    <property type="evidence" value="ECO:0007669"/>
    <property type="project" value="UniProtKB-UniRule"/>
</dbReference>
<comment type="subcellular location">
    <subcellularLocation>
        <location evidence="8">Cytoplasm</location>
    </subcellularLocation>
</comment>
<keyword evidence="13" id="KW-1185">Reference proteome</keyword>
<dbReference type="PANTHER" id="PTHR11956:SF5">
    <property type="entry name" value="ARGININE--TRNA LIGASE, CYTOPLASMIC"/>
    <property type="match status" value="1"/>
</dbReference>
<dbReference type="Gene3D" id="3.30.1360.70">
    <property type="entry name" value="Arginyl tRNA synthetase N-terminal domain"/>
    <property type="match status" value="1"/>
</dbReference>
<feature type="domain" description="DALR anticodon binding" evidence="10">
    <location>
        <begin position="453"/>
        <end position="565"/>
    </location>
</feature>
<dbReference type="PRINTS" id="PR01038">
    <property type="entry name" value="TRNASYNTHARG"/>
</dbReference>
<dbReference type="GO" id="GO:0005737">
    <property type="term" value="C:cytoplasm"/>
    <property type="evidence" value="ECO:0007669"/>
    <property type="project" value="UniProtKB-SubCell"/>
</dbReference>
<keyword evidence="3 8" id="KW-0547">Nucleotide-binding</keyword>
<dbReference type="NCBIfam" id="TIGR00456">
    <property type="entry name" value="argS"/>
    <property type="match status" value="1"/>
</dbReference>
<dbReference type="SUPFAM" id="SSF47323">
    <property type="entry name" value="Anticodon-binding domain of a subclass of class I aminoacyl-tRNA synthetases"/>
    <property type="match status" value="1"/>
</dbReference>
<sequence length="565" mass="63641">MYLKFIDEVNSVMGEAVKKAGYESDDMYLGESQHADVSSSLPFRLGKELKKNPRDIALEIVARIDNKGKYIGRIETIGPYINFFANDIYVKDAVEDVLEKGKTFCSLPDNGIKVILEHTSANPTGPLHVGRGRNPVIGDTLARILRNGGYDVEVQYYVDDMGKQVATIVWGYDNLDPKALPAPQMDKPDHAVVEVYREATGRMKSDEAVEKEISGILNRYEHLDPEITEKFRNVVNICLEGQKMTLAEMNVFYDNFVWESEFVKNGSVDKVVEELSKTPYARTKDGALMLDLSSFGIEKEFVLTRSDGTSLYTTRDIAYHIWKLSNCDKAINVLGEDQKLAMQRLEATLKILGVNKTPSIVFYSFVSLPEGRMSTRKGVVVNLDDLLEEAVERAYIEVDKRRKDIPEEKKRKIADAVGIGAVRFDIIRVAAEKTITFKWEQALDFEKQGAPFIQYAHARTCSILDKAKPGNYDLSMLKEKEEAALVKKIAMLPYVIKTASDELKPHIVATYARELAETFNQFYRFVPVLSAEPELREARLALVDAARIALACSLEMLGIEALEEM</sequence>
<dbReference type="Gene3D" id="1.10.730.10">
    <property type="entry name" value="Isoleucyl-tRNA Synthetase, Domain 1"/>
    <property type="match status" value="1"/>
</dbReference>
<evidence type="ECO:0000256" key="5">
    <source>
        <dbReference type="ARBA" id="ARBA00022917"/>
    </source>
</evidence>
<dbReference type="InterPro" id="IPR009080">
    <property type="entry name" value="tRNAsynth_Ia_anticodon-bd"/>
</dbReference>
<dbReference type="InterPro" id="IPR001278">
    <property type="entry name" value="Arg-tRNA-ligase"/>
</dbReference>
<evidence type="ECO:0000256" key="7">
    <source>
        <dbReference type="ARBA" id="ARBA00049339"/>
    </source>
</evidence>
<organism evidence="12 13">
    <name type="scientific">Methanooceanicella nereidis</name>
    <dbReference type="NCBI Taxonomy" id="2052831"/>
    <lineage>
        <taxon>Archaea</taxon>
        <taxon>Methanobacteriati</taxon>
        <taxon>Methanobacteriota</taxon>
        <taxon>Stenosarchaea group</taxon>
        <taxon>Methanomicrobia</taxon>
        <taxon>Methanocellales</taxon>
        <taxon>Methanocellaceae</taxon>
        <taxon>Methanooceanicella</taxon>
    </lineage>
</organism>
<dbReference type="CDD" id="cd00671">
    <property type="entry name" value="ArgRS_core"/>
    <property type="match status" value="1"/>
</dbReference>
<dbReference type="Proteomes" id="UP001320159">
    <property type="component" value="Unassembled WGS sequence"/>
</dbReference>
<dbReference type="Pfam" id="PF00750">
    <property type="entry name" value="tRNA-synt_1d"/>
    <property type="match status" value="1"/>
</dbReference>
<dbReference type="SUPFAM" id="SSF52374">
    <property type="entry name" value="Nucleotidylyl transferase"/>
    <property type="match status" value="1"/>
</dbReference>
<comment type="similarity">
    <text evidence="1 8 9">Belongs to the class-I aminoacyl-tRNA synthetase family.</text>
</comment>
<dbReference type="SUPFAM" id="SSF55190">
    <property type="entry name" value="Arginyl-tRNA synthetase (ArgRS), N-terminal 'additional' domain"/>
    <property type="match status" value="1"/>
</dbReference>
<dbReference type="InterPro" id="IPR005148">
    <property type="entry name" value="Arg-tRNA-synth_N"/>
</dbReference>
<evidence type="ECO:0000259" key="11">
    <source>
        <dbReference type="SMART" id="SM01016"/>
    </source>
</evidence>
<keyword evidence="8" id="KW-0963">Cytoplasm</keyword>
<evidence type="ECO:0000256" key="1">
    <source>
        <dbReference type="ARBA" id="ARBA00005594"/>
    </source>
</evidence>
<dbReference type="RefSeq" id="WP_230741300.1">
    <property type="nucleotide sequence ID" value="NZ_PGCK01000003.1"/>
</dbReference>
<dbReference type="InterPro" id="IPR035684">
    <property type="entry name" value="ArgRS_core"/>
</dbReference>
<dbReference type="Pfam" id="PF05746">
    <property type="entry name" value="DALR_1"/>
    <property type="match status" value="1"/>
</dbReference>
<protein>
    <recommendedName>
        <fullName evidence="8">Arginine--tRNA ligase</fullName>
        <ecNumber evidence="8">6.1.1.19</ecNumber>
    </recommendedName>
    <alternativeName>
        <fullName evidence="8">Arginyl-tRNA synthetase</fullName>
        <shortName evidence="8">ArgRS</shortName>
    </alternativeName>
</protein>
<evidence type="ECO:0000313" key="13">
    <source>
        <dbReference type="Proteomes" id="UP001320159"/>
    </source>
</evidence>
<dbReference type="CDD" id="cd07956">
    <property type="entry name" value="Anticodon_Ia_Arg"/>
    <property type="match status" value="1"/>
</dbReference>
<dbReference type="EC" id="6.1.1.19" evidence="8"/>
<dbReference type="PANTHER" id="PTHR11956">
    <property type="entry name" value="ARGINYL-TRNA SYNTHETASE"/>
    <property type="match status" value="1"/>
</dbReference>
<name>A0AAP2RCB4_9EURY</name>
<dbReference type="GO" id="GO:0004814">
    <property type="term" value="F:arginine-tRNA ligase activity"/>
    <property type="evidence" value="ECO:0007669"/>
    <property type="project" value="UniProtKB-UniRule"/>
</dbReference>
<evidence type="ECO:0000259" key="10">
    <source>
        <dbReference type="SMART" id="SM00836"/>
    </source>
</evidence>
<feature type="domain" description="Arginyl tRNA synthetase N-terminal" evidence="11">
    <location>
        <begin position="3"/>
        <end position="85"/>
    </location>
</feature>
<gene>
    <name evidence="8" type="primary">argS</name>
    <name evidence="12" type="ORF">CUJ83_05590</name>
</gene>
<dbReference type="Pfam" id="PF03485">
    <property type="entry name" value="Arg_tRNA_synt_N"/>
    <property type="match status" value="1"/>
</dbReference>
<evidence type="ECO:0000256" key="9">
    <source>
        <dbReference type="RuleBase" id="RU363038"/>
    </source>
</evidence>
<dbReference type="InterPro" id="IPR014729">
    <property type="entry name" value="Rossmann-like_a/b/a_fold"/>
</dbReference>
<dbReference type="HAMAP" id="MF_00123">
    <property type="entry name" value="Arg_tRNA_synth"/>
    <property type="match status" value="1"/>
</dbReference>
<dbReference type="InterPro" id="IPR036695">
    <property type="entry name" value="Arg-tRNA-synth_N_sf"/>
</dbReference>
<keyword evidence="2 8" id="KW-0436">Ligase</keyword>
<evidence type="ECO:0000256" key="8">
    <source>
        <dbReference type="HAMAP-Rule" id="MF_00123"/>
    </source>
</evidence>
<evidence type="ECO:0000313" key="12">
    <source>
        <dbReference type="EMBL" id="MCD1294472.1"/>
    </source>
</evidence>
<feature type="short sequence motif" description="'HIGH' region" evidence="8">
    <location>
        <begin position="121"/>
        <end position="131"/>
    </location>
</feature>
<evidence type="ECO:0000256" key="3">
    <source>
        <dbReference type="ARBA" id="ARBA00022741"/>
    </source>
</evidence>
<proteinExistence type="inferred from homology"/>
<keyword evidence="6 8" id="KW-0030">Aminoacyl-tRNA synthetase</keyword>
<dbReference type="GO" id="GO:0005524">
    <property type="term" value="F:ATP binding"/>
    <property type="evidence" value="ECO:0007669"/>
    <property type="project" value="UniProtKB-UniRule"/>
</dbReference>
<comment type="catalytic activity">
    <reaction evidence="7 8">
        <text>tRNA(Arg) + L-arginine + ATP = L-arginyl-tRNA(Arg) + AMP + diphosphate</text>
        <dbReference type="Rhea" id="RHEA:20301"/>
        <dbReference type="Rhea" id="RHEA-COMP:9658"/>
        <dbReference type="Rhea" id="RHEA-COMP:9673"/>
        <dbReference type="ChEBI" id="CHEBI:30616"/>
        <dbReference type="ChEBI" id="CHEBI:32682"/>
        <dbReference type="ChEBI" id="CHEBI:33019"/>
        <dbReference type="ChEBI" id="CHEBI:78442"/>
        <dbReference type="ChEBI" id="CHEBI:78513"/>
        <dbReference type="ChEBI" id="CHEBI:456215"/>
        <dbReference type="EC" id="6.1.1.19"/>
    </reaction>
</comment>
<reference evidence="12 13" key="1">
    <citation type="submission" date="2017-11" db="EMBL/GenBank/DDBJ databases">
        <title>Isolation and Characterization of Family Methanocellaceae Species from Potential Methane Hydrate Area Offshore Southwestern Taiwan.</title>
        <authorList>
            <person name="Zhang W.-L."/>
            <person name="Chen W.-C."/>
            <person name="Lai M.-C."/>
            <person name="Chen S.-C."/>
        </authorList>
    </citation>
    <scope>NUCLEOTIDE SEQUENCE [LARGE SCALE GENOMIC DNA]</scope>
    <source>
        <strain evidence="12 13">CWC-04</strain>
    </source>
</reference>
<keyword evidence="4 8" id="KW-0067">ATP-binding</keyword>
<evidence type="ECO:0000256" key="2">
    <source>
        <dbReference type="ARBA" id="ARBA00022598"/>
    </source>
</evidence>
<dbReference type="AlphaFoldDB" id="A0AAP2RCB4"/>
<dbReference type="SMART" id="SM01016">
    <property type="entry name" value="Arg_tRNA_synt_N"/>
    <property type="match status" value="1"/>
</dbReference>
<dbReference type="EMBL" id="PGCK01000003">
    <property type="protein sequence ID" value="MCD1294472.1"/>
    <property type="molecule type" value="Genomic_DNA"/>
</dbReference>
<accession>A0AAP2RCB4</accession>
<dbReference type="Gene3D" id="3.40.50.620">
    <property type="entry name" value="HUPs"/>
    <property type="match status" value="1"/>
</dbReference>
<keyword evidence="5 8" id="KW-0648">Protein biosynthesis</keyword>
<evidence type="ECO:0000256" key="4">
    <source>
        <dbReference type="ARBA" id="ARBA00022840"/>
    </source>
</evidence>
<dbReference type="InterPro" id="IPR008909">
    <property type="entry name" value="DALR_anticod-bd"/>
</dbReference>